<name>A0A0F9Y0J9_9ZZZZ</name>
<comment type="caution">
    <text evidence="8">The sequence shown here is derived from an EMBL/GenBank/DDBJ whole genome shotgun (WGS) entry which is preliminary data.</text>
</comment>
<gene>
    <name evidence="8" type="ORF">LCGC14_0075780</name>
</gene>
<evidence type="ECO:0008006" key="9">
    <source>
        <dbReference type="Google" id="ProtNLM"/>
    </source>
</evidence>
<dbReference type="EMBL" id="LAZR01000019">
    <property type="protein sequence ID" value="KKO05307.1"/>
    <property type="molecule type" value="Genomic_DNA"/>
</dbReference>
<dbReference type="InterPro" id="IPR022792">
    <property type="entry name" value="T2SS_protein-GspN"/>
</dbReference>
<evidence type="ECO:0000256" key="6">
    <source>
        <dbReference type="ARBA" id="ARBA00022927"/>
    </source>
</evidence>
<dbReference type="AlphaFoldDB" id="A0A0F9Y0J9"/>
<keyword evidence="6" id="KW-0653">Protein transport</keyword>
<evidence type="ECO:0000256" key="5">
    <source>
        <dbReference type="ARBA" id="ARBA00022692"/>
    </source>
</evidence>
<keyword evidence="4" id="KW-0997">Cell inner membrane</keyword>
<evidence type="ECO:0000256" key="7">
    <source>
        <dbReference type="ARBA" id="ARBA00023136"/>
    </source>
</evidence>
<evidence type="ECO:0000313" key="8">
    <source>
        <dbReference type="EMBL" id="KKO05307.1"/>
    </source>
</evidence>
<organism evidence="8">
    <name type="scientific">marine sediment metagenome</name>
    <dbReference type="NCBI Taxonomy" id="412755"/>
    <lineage>
        <taxon>unclassified sequences</taxon>
        <taxon>metagenomes</taxon>
        <taxon>ecological metagenomes</taxon>
    </lineage>
</organism>
<keyword evidence="3" id="KW-1003">Cell membrane</keyword>
<evidence type="ECO:0000256" key="3">
    <source>
        <dbReference type="ARBA" id="ARBA00022475"/>
    </source>
</evidence>
<keyword evidence="2" id="KW-0813">Transport</keyword>
<dbReference type="GO" id="GO:0005886">
    <property type="term" value="C:plasma membrane"/>
    <property type="evidence" value="ECO:0007669"/>
    <property type="project" value="UniProtKB-SubCell"/>
</dbReference>
<dbReference type="Pfam" id="PF01203">
    <property type="entry name" value="T2SSN"/>
    <property type="match status" value="1"/>
</dbReference>
<evidence type="ECO:0000256" key="4">
    <source>
        <dbReference type="ARBA" id="ARBA00022519"/>
    </source>
</evidence>
<proteinExistence type="predicted"/>
<protein>
    <recommendedName>
        <fullName evidence="9">General secretion pathway protein N</fullName>
    </recommendedName>
</protein>
<comment type="subcellular location">
    <subcellularLocation>
        <location evidence="1">Cell inner membrane</location>
    </subcellularLocation>
</comment>
<accession>A0A0F9Y0J9</accession>
<sequence length="266" mass="28186">MARRTKTKALLLLLAFTLIWIVVLAPAAVMTRLLPANAPLVLQGITGTVWSGVAAQAALAESGQVLVQGRLAWRVRPLSLLRLSPCVELTFVDSGLPAAPQGTVAGTACVTAGGDLTLRDVTFDLPAAYFLRSADLRLGGEISGLLTTLTWQAGSLTALHGQGLWSNAGILSDALNLTLQTLPFSFRRDSDDSIIVQLDNGDLLAQQRDTPLHVALQSTVTLDGSFHTRAELTVQSQTADSVIELLDVVAEPQGAGLYTLELRSQP</sequence>
<dbReference type="GO" id="GO:0015627">
    <property type="term" value="C:type II protein secretion system complex"/>
    <property type="evidence" value="ECO:0007669"/>
    <property type="project" value="InterPro"/>
</dbReference>
<evidence type="ECO:0000256" key="1">
    <source>
        <dbReference type="ARBA" id="ARBA00004533"/>
    </source>
</evidence>
<keyword evidence="7" id="KW-0472">Membrane</keyword>
<reference evidence="8" key="1">
    <citation type="journal article" date="2015" name="Nature">
        <title>Complex archaea that bridge the gap between prokaryotes and eukaryotes.</title>
        <authorList>
            <person name="Spang A."/>
            <person name="Saw J.H."/>
            <person name="Jorgensen S.L."/>
            <person name="Zaremba-Niedzwiedzka K."/>
            <person name="Martijn J."/>
            <person name="Lind A.E."/>
            <person name="van Eijk R."/>
            <person name="Schleper C."/>
            <person name="Guy L."/>
            <person name="Ettema T.J."/>
        </authorList>
    </citation>
    <scope>NUCLEOTIDE SEQUENCE</scope>
</reference>
<evidence type="ECO:0000256" key="2">
    <source>
        <dbReference type="ARBA" id="ARBA00022448"/>
    </source>
</evidence>
<keyword evidence="5" id="KW-0812">Transmembrane</keyword>
<dbReference type="GO" id="GO:0015628">
    <property type="term" value="P:protein secretion by the type II secretion system"/>
    <property type="evidence" value="ECO:0007669"/>
    <property type="project" value="InterPro"/>
</dbReference>